<organism evidence="1 2">
    <name type="scientific">Dentiscutata erythropus</name>
    <dbReference type="NCBI Taxonomy" id="1348616"/>
    <lineage>
        <taxon>Eukaryota</taxon>
        <taxon>Fungi</taxon>
        <taxon>Fungi incertae sedis</taxon>
        <taxon>Mucoromycota</taxon>
        <taxon>Glomeromycotina</taxon>
        <taxon>Glomeromycetes</taxon>
        <taxon>Diversisporales</taxon>
        <taxon>Gigasporaceae</taxon>
        <taxon>Dentiscutata</taxon>
    </lineage>
</organism>
<reference evidence="1" key="1">
    <citation type="submission" date="2021-06" db="EMBL/GenBank/DDBJ databases">
        <authorList>
            <person name="Kallberg Y."/>
            <person name="Tangrot J."/>
            <person name="Rosling A."/>
        </authorList>
    </citation>
    <scope>NUCLEOTIDE SEQUENCE</scope>
    <source>
        <strain evidence="1">MA453B</strain>
    </source>
</reference>
<evidence type="ECO:0000313" key="2">
    <source>
        <dbReference type="Proteomes" id="UP000789405"/>
    </source>
</evidence>
<name>A0A9N9DRU1_9GLOM</name>
<proteinExistence type="predicted"/>
<comment type="caution">
    <text evidence="1">The sequence shown here is derived from an EMBL/GenBank/DDBJ whole genome shotgun (WGS) entry which is preliminary data.</text>
</comment>
<dbReference type="OrthoDB" id="8962596at2759"/>
<protein>
    <submittedName>
        <fullName evidence="1">3005_t:CDS:1</fullName>
    </submittedName>
</protein>
<evidence type="ECO:0000313" key="1">
    <source>
        <dbReference type="EMBL" id="CAG8648595.1"/>
    </source>
</evidence>
<dbReference type="AlphaFoldDB" id="A0A9N9DRU1"/>
<dbReference type="EMBL" id="CAJVPY010005698">
    <property type="protein sequence ID" value="CAG8648595.1"/>
    <property type="molecule type" value="Genomic_DNA"/>
</dbReference>
<accession>A0A9N9DRU1</accession>
<dbReference type="Proteomes" id="UP000789405">
    <property type="component" value="Unassembled WGS sequence"/>
</dbReference>
<keyword evidence="2" id="KW-1185">Reference proteome</keyword>
<gene>
    <name evidence="1" type="ORF">DERYTH_LOCUS10057</name>
</gene>
<sequence length="113" mass="13655">MFDYYFGEEISKKDNFNLGTLNEEQNRRLRNFLKSYSALFAWEGCRLGHTNLIKYSINTENVLPNKHTPYWHLLAEKKIIKTKIDHMMKEEEELQKQIYKWVENLIGKLVETR</sequence>